<dbReference type="AlphaFoldDB" id="A0A4P9XKC1"/>
<dbReference type="PANTHER" id="PTHR43832:SF1">
    <property type="entry name" value="S-ADENOSYL-L-METHIONINE-DEPENDENT METHYLTRANSFERASES SUPERFAMILY PROTEIN"/>
    <property type="match status" value="1"/>
</dbReference>
<dbReference type="STRING" id="78915.A0A4P9XKC1"/>
<dbReference type="OrthoDB" id="506498at2759"/>
<sequence length="374" mass="42576">MTHISTDPPAASGVATTSGAEGLLPNSWTDALVDSGMAPDFVLRYGIRRFLAERVAQIRQVGGWEAQTAAEMGYVQVAQTREATINTDEANEQHYEVPTEFLRLCLGKRMKYSACVFPPGVTDLSKAEEITLEEYCRKADLKDGQKVLDLGCGWGSLTLFLAERYPNSVIYSLSNSSTQRAHIEAECKRRNLNNVRVFVGDVAVFEFPAITRDFDRILSVEMLEHVRNHPLIFKKVSSWLSHSDDARFFVHVFCHRTRSYDFDTEEGDSWMARHFFTGGCMPSESLFMNYQQDLRVVNRWAINGSHYGATSEAWLKTLDSNRETAIERVLDEALQEAHVRFNRWRVFFMAVAECFAYDGGEEWGVVHYLFARQS</sequence>
<reference evidence="3" key="1">
    <citation type="journal article" date="2018" name="Nat. Microbiol.">
        <title>Leveraging single-cell genomics to expand the fungal tree of life.</title>
        <authorList>
            <person name="Ahrendt S.R."/>
            <person name="Quandt C.A."/>
            <person name="Ciobanu D."/>
            <person name="Clum A."/>
            <person name="Salamov A."/>
            <person name="Andreopoulos B."/>
            <person name="Cheng J.F."/>
            <person name="Woyke T."/>
            <person name="Pelin A."/>
            <person name="Henrissat B."/>
            <person name="Reynolds N.K."/>
            <person name="Benny G.L."/>
            <person name="Smith M.E."/>
            <person name="James T.Y."/>
            <person name="Grigoriev I.V."/>
        </authorList>
    </citation>
    <scope>NUCLEOTIDE SEQUENCE [LARGE SCALE GENOMIC DNA]</scope>
    <source>
        <strain evidence="3">RSA 1356</strain>
    </source>
</reference>
<evidence type="ECO:0000256" key="1">
    <source>
        <dbReference type="ARBA" id="ARBA00010815"/>
    </source>
</evidence>
<protein>
    <submittedName>
        <fullName evidence="2">Methyltransferase</fullName>
    </submittedName>
</protein>
<dbReference type="SUPFAM" id="SSF53335">
    <property type="entry name" value="S-adenosyl-L-methionine-dependent methyltransferases"/>
    <property type="match status" value="1"/>
</dbReference>
<proteinExistence type="inferred from homology"/>
<dbReference type="Gene3D" id="3.40.50.150">
    <property type="entry name" value="Vaccinia Virus protein VP39"/>
    <property type="match status" value="1"/>
</dbReference>
<dbReference type="FunFam" id="3.40.50.150:FF:000554">
    <property type="entry name" value="Cation-transporting ATPase"/>
    <property type="match status" value="1"/>
</dbReference>
<keyword evidence="2" id="KW-0808">Transferase</keyword>
<dbReference type="GO" id="GO:0008168">
    <property type="term" value="F:methyltransferase activity"/>
    <property type="evidence" value="ECO:0007669"/>
    <property type="project" value="UniProtKB-KW"/>
</dbReference>
<organism evidence="2 3">
    <name type="scientific">Thamnocephalis sphaerospora</name>
    <dbReference type="NCBI Taxonomy" id="78915"/>
    <lineage>
        <taxon>Eukaryota</taxon>
        <taxon>Fungi</taxon>
        <taxon>Fungi incertae sedis</taxon>
        <taxon>Zoopagomycota</taxon>
        <taxon>Zoopagomycotina</taxon>
        <taxon>Zoopagomycetes</taxon>
        <taxon>Zoopagales</taxon>
        <taxon>Sigmoideomycetaceae</taxon>
        <taxon>Thamnocephalis</taxon>
    </lineage>
</organism>
<dbReference type="GO" id="GO:0032259">
    <property type="term" value="P:methylation"/>
    <property type="evidence" value="ECO:0007669"/>
    <property type="project" value="UniProtKB-KW"/>
</dbReference>
<dbReference type="CDD" id="cd02440">
    <property type="entry name" value="AdoMet_MTases"/>
    <property type="match status" value="1"/>
</dbReference>
<dbReference type="EMBL" id="KZ993057">
    <property type="protein sequence ID" value="RKP05690.1"/>
    <property type="molecule type" value="Genomic_DNA"/>
</dbReference>
<evidence type="ECO:0000313" key="2">
    <source>
        <dbReference type="EMBL" id="RKP05690.1"/>
    </source>
</evidence>
<dbReference type="Proteomes" id="UP000271241">
    <property type="component" value="Unassembled WGS sequence"/>
</dbReference>
<dbReference type="InterPro" id="IPR029063">
    <property type="entry name" value="SAM-dependent_MTases_sf"/>
</dbReference>
<name>A0A4P9XKC1_9FUNG</name>
<dbReference type="Pfam" id="PF02353">
    <property type="entry name" value="CMAS"/>
    <property type="match status" value="1"/>
</dbReference>
<accession>A0A4P9XKC1</accession>
<gene>
    <name evidence="2" type="ORF">THASP1DRAFT_19485</name>
</gene>
<evidence type="ECO:0000313" key="3">
    <source>
        <dbReference type="Proteomes" id="UP000271241"/>
    </source>
</evidence>
<keyword evidence="3" id="KW-1185">Reference proteome</keyword>
<comment type="similarity">
    <text evidence="1">Belongs to the CFA/CMAS family.</text>
</comment>
<keyword evidence="2" id="KW-0489">Methyltransferase</keyword>
<dbReference type="PANTHER" id="PTHR43832">
    <property type="match status" value="1"/>
</dbReference>